<dbReference type="Proteomes" id="UP001165368">
    <property type="component" value="Unassembled WGS sequence"/>
</dbReference>
<dbReference type="Gene3D" id="2.40.260.10">
    <property type="entry name" value="Sortase"/>
    <property type="match status" value="1"/>
</dbReference>
<evidence type="ECO:0000256" key="2">
    <source>
        <dbReference type="SAM" id="MobiDB-lite"/>
    </source>
</evidence>
<dbReference type="RefSeq" id="WP_237826731.1">
    <property type="nucleotide sequence ID" value="NZ_JAKLTQ010000027.1"/>
</dbReference>
<comment type="caution">
    <text evidence="4">The sequence shown here is derived from an EMBL/GenBank/DDBJ whole genome shotgun (WGS) entry which is preliminary data.</text>
</comment>
<evidence type="ECO:0000313" key="4">
    <source>
        <dbReference type="EMBL" id="MCG2624596.1"/>
    </source>
</evidence>
<feature type="region of interest" description="Disordered" evidence="2">
    <location>
        <begin position="1"/>
        <end position="23"/>
    </location>
</feature>
<feature type="region of interest" description="Disordered" evidence="2">
    <location>
        <begin position="83"/>
        <end position="111"/>
    </location>
</feature>
<gene>
    <name evidence="4" type="ORF">LVY72_22145</name>
</gene>
<dbReference type="InterPro" id="IPR023365">
    <property type="entry name" value="Sortase_dom-sf"/>
</dbReference>
<dbReference type="EMBL" id="JAKLTQ010000027">
    <property type="protein sequence ID" value="MCG2624596.1"/>
    <property type="molecule type" value="Genomic_DNA"/>
</dbReference>
<proteinExistence type="predicted"/>
<sequence length="252" mass="26159">MDDLEEPTEAAGRSPKNTAGTQKTGWRFHPRLFVLASLLTALLAALFLGGSSGLYLVPPGPSSSPAAATHVPAASVPKAAALVTARSQPPAPSTQTSSTAKRPSQPPASAPLHLTVASAGIDMPVLPLTPTGSDVAGHSIVPPMTFDAYWLTSYGIPGKGSVNTTYIIGHSGINQDAPFNRLSTLVKVGDTFVLTTGSGKIKYEVVSVATHDKNTLVNSDIWRVVPNKVVLISCYTEDPWGKNVVVSALPAA</sequence>
<organism evidence="4 5">
    <name type="scientific">Arthrobacter hankyongi</name>
    <dbReference type="NCBI Taxonomy" id="2904801"/>
    <lineage>
        <taxon>Bacteria</taxon>
        <taxon>Bacillati</taxon>
        <taxon>Actinomycetota</taxon>
        <taxon>Actinomycetes</taxon>
        <taxon>Micrococcales</taxon>
        <taxon>Micrococcaceae</taxon>
        <taxon>Arthrobacter</taxon>
    </lineage>
</organism>
<feature type="transmembrane region" description="Helical" evidence="3">
    <location>
        <begin position="32"/>
        <end position="57"/>
    </location>
</feature>
<protein>
    <submittedName>
        <fullName evidence="4">Sortase</fullName>
    </submittedName>
</protein>
<evidence type="ECO:0000256" key="3">
    <source>
        <dbReference type="SAM" id="Phobius"/>
    </source>
</evidence>
<name>A0ABS9LD59_9MICC</name>
<evidence type="ECO:0000313" key="5">
    <source>
        <dbReference type="Proteomes" id="UP001165368"/>
    </source>
</evidence>
<dbReference type="InterPro" id="IPR042001">
    <property type="entry name" value="Sortase_F"/>
</dbReference>
<dbReference type="Pfam" id="PF04203">
    <property type="entry name" value="Sortase"/>
    <property type="match status" value="1"/>
</dbReference>
<keyword evidence="1" id="KW-0378">Hydrolase</keyword>
<dbReference type="SUPFAM" id="SSF63817">
    <property type="entry name" value="Sortase"/>
    <property type="match status" value="1"/>
</dbReference>
<evidence type="ECO:0000256" key="1">
    <source>
        <dbReference type="ARBA" id="ARBA00022801"/>
    </source>
</evidence>
<dbReference type="InterPro" id="IPR005754">
    <property type="entry name" value="Sortase"/>
</dbReference>
<keyword evidence="5" id="KW-1185">Reference proteome</keyword>
<keyword evidence="3" id="KW-0812">Transmembrane</keyword>
<keyword evidence="3" id="KW-1133">Transmembrane helix</keyword>
<accession>A0ABS9LD59</accession>
<dbReference type="CDD" id="cd05829">
    <property type="entry name" value="Sortase_F"/>
    <property type="match status" value="1"/>
</dbReference>
<reference evidence="4" key="1">
    <citation type="submission" date="2022-01" db="EMBL/GenBank/DDBJ databases">
        <authorList>
            <person name="Jo J.-H."/>
            <person name="Im W.-T."/>
        </authorList>
    </citation>
    <scope>NUCLEOTIDE SEQUENCE</scope>
    <source>
        <strain evidence="4">I2-34</strain>
    </source>
</reference>
<keyword evidence="3" id="KW-0472">Membrane</keyword>